<evidence type="ECO:0000256" key="1">
    <source>
        <dbReference type="ARBA" id="ARBA00004651"/>
    </source>
</evidence>
<sequence length="587" mass="64502">MVKKLMESIREQKKNSILAMVTISGEVAFEVIIPLLMANLIDYGIDMGDMGYIVKMGIVLLLSALGQLFCGAISGKFAAIASSGFARNLRHDMFYKVQNYSFSNIDKFSTASIVTRLTTDVTNLQNTYQMIIRMAVRSPLMAIFSLVAAFGIDAKLSLIFLAIIPVLVLGLYFIMTRTHPIFERVFRTYDKLNSVVQENLHGIRVVKSFVREDHENKKFTAISENIYKDFKKAEQQLAWNAPLMQLCMYAAVLLLSWFGARTIVACGGDAATGLSTGELLSLLSYATQILMSLMGLSMIFVMLTMSRTSGERVVELLNETPDITTPENAVKSVPDGSIDFEHVQFSYRHGTEGKPVLSDINLHIPAGATVGVIGGTGSSKSSFVQLISRLYDVDLGAVKVGGIDVRKYDLDTLRGDVAMVLQKNVLFSGTIKDNLRWGDENATDEEIHHACQLAQADDFIQTFPKGYDTYIEQGGTNVSGGQKQRLCIARALLKKPKILILDDSTSAVDTRTDALIRGAFAKEIPNTTKIIIAQRIASVQGADMILVLDDGKIVSCGTHDELMQTSPIYREVYESQTKGDPDNATAS</sequence>
<dbReference type="InterPro" id="IPR027417">
    <property type="entry name" value="P-loop_NTPase"/>
</dbReference>
<dbReference type="InterPro" id="IPR017871">
    <property type="entry name" value="ABC_transporter-like_CS"/>
</dbReference>
<dbReference type="Gene3D" id="3.40.50.300">
    <property type="entry name" value="P-loop containing nucleotide triphosphate hydrolases"/>
    <property type="match status" value="1"/>
</dbReference>
<gene>
    <name evidence="12" type="ORF">LKD31_05930</name>
</gene>
<dbReference type="RefSeq" id="WP_308449013.1">
    <property type="nucleotide sequence ID" value="NZ_JAJEQC010000004.1"/>
</dbReference>
<evidence type="ECO:0000256" key="6">
    <source>
        <dbReference type="ARBA" id="ARBA00022840"/>
    </source>
</evidence>
<evidence type="ECO:0000313" key="12">
    <source>
        <dbReference type="EMBL" id="MCC2136551.1"/>
    </source>
</evidence>
<evidence type="ECO:0000256" key="3">
    <source>
        <dbReference type="ARBA" id="ARBA00022475"/>
    </source>
</evidence>
<dbReference type="FunFam" id="3.40.50.300:FF:000221">
    <property type="entry name" value="Multidrug ABC transporter ATP-binding protein"/>
    <property type="match status" value="1"/>
</dbReference>
<dbReference type="EMBL" id="JAJEQC010000004">
    <property type="protein sequence ID" value="MCC2136551.1"/>
    <property type="molecule type" value="Genomic_DNA"/>
</dbReference>
<comment type="caution">
    <text evidence="12">The sequence shown here is derived from an EMBL/GenBank/DDBJ whole genome shotgun (WGS) entry which is preliminary data.</text>
</comment>
<dbReference type="GO" id="GO:0005524">
    <property type="term" value="F:ATP binding"/>
    <property type="evidence" value="ECO:0007669"/>
    <property type="project" value="UniProtKB-KW"/>
</dbReference>
<feature type="transmembrane region" description="Helical" evidence="9">
    <location>
        <begin position="134"/>
        <end position="152"/>
    </location>
</feature>
<dbReference type="InterPro" id="IPR011527">
    <property type="entry name" value="ABC1_TM_dom"/>
</dbReference>
<dbReference type="PROSITE" id="PS50929">
    <property type="entry name" value="ABC_TM1F"/>
    <property type="match status" value="1"/>
</dbReference>
<dbReference type="InterPro" id="IPR036640">
    <property type="entry name" value="ABC1_TM_sf"/>
</dbReference>
<proteinExistence type="predicted"/>
<dbReference type="PANTHER" id="PTHR43394:SF1">
    <property type="entry name" value="ATP-BINDING CASSETTE SUB-FAMILY B MEMBER 10, MITOCHONDRIAL"/>
    <property type="match status" value="1"/>
</dbReference>
<evidence type="ECO:0000256" key="8">
    <source>
        <dbReference type="ARBA" id="ARBA00023136"/>
    </source>
</evidence>
<keyword evidence="6 12" id="KW-0067">ATP-binding</keyword>
<dbReference type="AlphaFoldDB" id="A0AAE3ALN6"/>
<dbReference type="SUPFAM" id="SSF90123">
    <property type="entry name" value="ABC transporter transmembrane region"/>
    <property type="match status" value="1"/>
</dbReference>
<feature type="domain" description="ABC transporter" evidence="10">
    <location>
        <begin position="338"/>
        <end position="575"/>
    </location>
</feature>
<keyword evidence="7 9" id="KW-1133">Transmembrane helix</keyword>
<feature type="transmembrane region" description="Helical" evidence="9">
    <location>
        <begin position="16"/>
        <end position="38"/>
    </location>
</feature>
<feature type="transmembrane region" description="Helical" evidence="9">
    <location>
        <begin position="58"/>
        <end position="86"/>
    </location>
</feature>
<dbReference type="Proteomes" id="UP001199424">
    <property type="component" value="Unassembled WGS sequence"/>
</dbReference>
<dbReference type="Gene3D" id="1.20.1560.10">
    <property type="entry name" value="ABC transporter type 1, transmembrane domain"/>
    <property type="match status" value="1"/>
</dbReference>
<evidence type="ECO:0000256" key="2">
    <source>
        <dbReference type="ARBA" id="ARBA00022448"/>
    </source>
</evidence>
<dbReference type="Pfam" id="PF00005">
    <property type="entry name" value="ABC_tran"/>
    <property type="match status" value="1"/>
</dbReference>
<evidence type="ECO:0000313" key="13">
    <source>
        <dbReference type="Proteomes" id="UP001199424"/>
    </source>
</evidence>
<dbReference type="PROSITE" id="PS50893">
    <property type="entry name" value="ABC_TRANSPORTER_2"/>
    <property type="match status" value="1"/>
</dbReference>
<name>A0AAE3ALN6_9FIRM</name>
<dbReference type="GO" id="GO:0005886">
    <property type="term" value="C:plasma membrane"/>
    <property type="evidence" value="ECO:0007669"/>
    <property type="project" value="UniProtKB-SubCell"/>
</dbReference>
<evidence type="ECO:0000259" key="11">
    <source>
        <dbReference type="PROSITE" id="PS50929"/>
    </source>
</evidence>
<dbReference type="PROSITE" id="PS00211">
    <property type="entry name" value="ABC_TRANSPORTER_1"/>
    <property type="match status" value="1"/>
</dbReference>
<organism evidence="12 13">
    <name type="scientific">Hominenteromicrobium mulieris</name>
    <dbReference type="NCBI Taxonomy" id="2885357"/>
    <lineage>
        <taxon>Bacteria</taxon>
        <taxon>Bacillati</taxon>
        <taxon>Bacillota</taxon>
        <taxon>Clostridia</taxon>
        <taxon>Eubacteriales</taxon>
        <taxon>Oscillospiraceae</taxon>
        <taxon>Hominenteromicrobium</taxon>
    </lineage>
</organism>
<evidence type="ECO:0000256" key="5">
    <source>
        <dbReference type="ARBA" id="ARBA00022741"/>
    </source>
</evidence>
<dbReference type="SMART" id="SM00382">
    <property type="entry name" value="AAA"/>
    <property type="match status" value="1"/>
</dbReference>
<keyword evidence="5" id="KW-0547">Nucleotide-binding</keyword>
<keyword evidence="4 9" id="KW-0812">Transmembrane</keyword>
<evidence type="ECO:0000259" key="10">
    <source>
        <dbReference type="PROSITE" id="PS50893"/>
    </source>
</evidence>
<evidence type="ECO:0000256" key="9">
    <source>
        <dbReference type="SAM" id="Phobius"/>
    </source>
</evidence>
<dbReference type="PANTHER" id="PTHR43394">
    <property type="entry name" value="ATP-DEPENDENT PERMEASE MDL1, MITOCHONDRIAL"/>
    <property type="match status" value="1"/>
</dbReference>
<evidence type="ECO:0000256" key="4">
    <source>
        <dbReference type="ARBA" id="ARBA00022692"/>
    </source>
</evidence>
<dbReference type="GO" id="GO:0016887">
    <property type="term" value="F:ATP hydrolysis activity"/>
    <property type="evidence" value="ECO:0007669"/>
    <property type="project" value="InterPro"/>
</dbReference>
<keyword evidence="8 9" id="KW-0472">Membrane</keyword>
<keyword evidence="13" id="KW-1185">Reference proteome</keyword>
<dbReference type="InterPro" id="IPR003593">
    <property type="entry name" value="AAA+_ATPase"/>
</dbReference>
<keyword evidence="3" id="KW-1003">Cell membrane</keyword>
<feature type="domain" description="ABC transmembrane type-1" evidence="11">
    <location>
        <begin position="17"/>
        <end position="305"/>
    </location>
</feature>
<protein>
    <submittedName>
        <fullName evidence="12">ABC transporter ATP-binding protein/permease</fullName>
    </submittedName>
</protein>
<dbReference type="SUPFAM" id="SSF52540">
    <property type="entry name" value="P-loop containing nucleoside triphosphate hydrolases"/>
    <property type="match status" value="1"/>
</dbReference>
<feature type="transmembrane region" description="Helical" evidence="9">
    <location>
        <begin position="237"/>
        <end position="259"/>
    </location>
</feature>
<reference evidence="12" key="1">
    <citation type="submission" date="2021-10" db="EMBL/GenBank/DDBJ databases">
        <title>Anaerobic single-cell dispensing facilitates the cultivation of human gut bacteria.</title>
        <authorList>
            <person name="Afrizal A."/>
        </authorList>
    </citation>
    <scope>NUCLEOTIDE SEQUENCE</scope>
    <source>
        <strain evidence="12">CLA-AA-H250</strain>
    </source>
</reference>
<dbReference type="CDD" id="cd18548">
    <property type="entry name" value="ABC_6TM_Tm287_like"/>
    <property type="match status" value="1"/>
</dbReference>
<dbReference type="InterPro" id="IPR003439">
    <property type="entry name" value="ABC_transporter-like_ATP-bd"/>
</dbReference>
<comment type="subcellular location">
    <subcellularLocation>
        <location evidence="1">Cell membrane</location>
        <topology evidence="1">Multi-pass membrane protein</topology>
    </subcellularLocation>
</comment>
<dbReference type="InterPro" id="IPR039421">
    <property type="entry name" value="Type_1_exporter"/>
</dbReference>
<feature type="transmembrane region" description="Helical" evidence="9">
    <location>
        <begin position="279"/>
        <end position="303"/>
    </location>
</feature>
<dbReference type="GO" id="GO:0015421">
    <property type="term" value="F:ABC-type oligopeptide transporter activity"/>
    <property type="evidence" value="ECO:0007669"/>
    <property type="project" value="TreeGrafter"/>
</dbReference>
<dbReference type="Pfam" id="PF00664">
    <property type="entry name" value="ABC_membrane"/>
    <property type="match status" value="1"/>
</dbReference>
<evidence type="ECO:0000256" key="7">
    <source>
        <dbReference type="ARBA" id="ARBA00022989"/>
    </source>
</evidence>
<keyword evidence="2" id="KW-0813">Transport</keyword>
<feature type="transmembrane region" description="Helical" evidence="9">
    <location>
        <begin position="158"/>
        <end position="175"/>
    </location>
</feature>
<accession>A0AAE3ALN6</accession>